<dbReference type="AlphaFoldDB" id="D3BCD5"/>
<keyword evidence="5" id="KW-0256">Endoplasmic reticulum</keyword>
<comment type="subcellular location">
    <subcellularLocation>
        <location evidence="1">Endoplasmic reticulum membrane</location>
        <topology evidence="1">Multi-pass membrane protein</topology>
    </subcellularLocation>
</comment>
<comment type="caution">
    <text evidence="10">The sequence shown here is derived from an EMBL/GenBank/DDBJ whole genome shotgun (WGS) entry which is preliminary data.</text>
</comment>
<feature type="transmembrane region" description="Helical" evidence="9">
    <location>
        <begin position="180"/>
        <end position="203"/>
    </location>
</feature>
<evidence type="ECO:0000256" key="9">
    <source>
        <dbReference type="SAM" id="Phobius"/>
    </source>
</evidence>
<evidence type="ECO:0000256" key="7">
    <source>
        <dbReference type="ARBA" id="ARBA00023136"/>
    </source>
</evidence>
<gene>
    <name evidence="10" type="primary">pigF</name>
    <name evidence="10" type="ORF">PPL_06160</name>
</gene>
<dbReference type="Pfam" id="PF06699">
    <property type="entry name" value="PIG-F"/>
    <property type="match status" value="1"/>
</dbReference>
<feature type="transmembrane region" description="Helical" evidence="9">
    <location>
        <begin position="73"/>
        <end position="94"/>
    </location>
</feature>
<dbReference type="EMBL" id="ADBJ01000027">
    <property type="protein sequence ID" value="EFA80925.1"/>
    <property type="molecule type" value="Genomic_DNA"/>
</dbReference>
<feature type="region of interest" description="Disordered" evidence="8">
    <location>
        <begin position="1"/>
        <end position="33"/>
    </location>
</feature>
<evidence type="ECO:0000256" key="1">
    <source>
        <dbReference type="ARBA" id="ARBA00004477"/>
    </source>
</evidence>
<evidence type="ECO:0000256" key="8">
    <source>
        <dbReference type="SAM" id="MobiDB-lite"/>
    </source>
</evidence>
<dbReference type="Proteomes" id="UP000001396">
    <property type="component" value="Unassembled WGS sequence"/>
</dbReference>
<feature type="transmembrane region" description="Helical" evidence="9">
    <location>
        <begin position="215"/>
        <end position="239"/>
    </location>
</feature>
<organism evidence="10 11">
    <name type="scientific">Heterostelium pallidum (strain ATCC 26659 / Pp 5 / PN500)</name>
    <name type="common">Cellular slime mold</name>
    <name type="synonym">Polysphondylium pallidum</name>
    <dbReference type="NCBI Taxonomy" id="670386"/>
    <lineage>
        <taxon>Eukaryota</taxon>
        <taxon>Amoebozoa</taxon>
        <taxon>Evosea</taxon>
        <taxon>Eumycetozoa</taxon>
        <taxon>Dictyostelia</taxon>
        <taxon>Acytosteliales</taxon>
        <taxon>Acytosteliaceae</taxon>
        <taxon>Heterostelium</taxon>
    </lineage>
</organism>
<dbReference type="GO" id="GO:0006506">
    <property type="term" value="P:GPI anchor biosynthetic process"/>
    <property type="evidence" value="ECO:0007669"/>
    <property type="project" value="UniProtKB-UniPathway"/>
</dbReference>
<keyword evidence="7 9" id="KW-0472">Membrane</keyword>
<keyword evidence="3" id="KW-0337">GPI-anchor biosynthesis</keyword>
<dbReference type="GeneID" id="31361643"/>
<dbReference type="InParanoid" id="D3BCD5"/>
<proteinExistence type="predicted"/>
<evidence type="ECO:0000256" key="5">
    <source>
        <dbReference type="ARBA" id="ARBA00022824"/>
    </source>
</evidence>
<accession>D3BCD5</accession>
<sequence length="248" mass="26967">MSSKISRLATTTSSSSSISSTTSSSSSSTTSSAISPKYGMTSLSYVGCAVIVVGFTTLLNGSSLTFEKHAVTALFILSSMIYSLHLVFGLYIYPSSFHHSGSNILPPSLKIHRSLMGLLVGTILFYMISIFYGAPITRSFFRTVAFSQLLSSMTAVPTTILLGCHPQAWKDTFFSPMHNSIYETCCTIIVVFSLVGAWVGGFVIPLDWDRPWQAWPISCTYGAIIGHCISLIICSIFTLKSNKKKNIM</sequence>
<evidence type="ECO:0000256" key="2">
    <source>
        <dbReference type="ARBA" id="ARBA00004687"/>
    </source>
</evidence>
<dbReference type="UniPathway" id="UPA00196"/>
<evidence type="ECO:0000256" key="4">
    <source>
        <dbReference type="ARBA" id="ARBA00022692"/>
    </source>
</evidence>
<dbReference type="InterPro" id="IPR009580">
    <property type="entry name" value="GPI_biosynthesis_protein_Pig-F"/>
</dbReference>
<evidence type="ECO:0000313" key="11">
    <source>
        <dbReference type="Proteomes" id="UP000001396"/>
    </source>
</evidence>
<dbReference type="STRING" id="670386.D3BCD5"/>
<reference evidence="10 11" key="1">
    <citation type="journal article" date="2011" name="Genome Res.">
        <title>Phylogeny-wide analysis of social amoeba genomes highlights ancient origins for complex intercellular communication.</title>
        <authorList>
            <person name="Heidel A.J."/>
            <person name="Lawal H.M."/>
            <person name="Felder M."/>
            <person name="Schilde C."/>
            <person name="Helps N.R."/>
            <person name="Tunggal B."/>
            <person name="Rivero F."/>
            <person name="John U."/>
            <person name="Schleicher M."/>
            <person name="Eichinger L."/>
            <person name="Platzer M."/>
            <person name="Noegel A.A."/>
            <person name="Schaap P."/>
            <person name="Gloeckner G."/>
        </authorList>
    </citation>
    <scope>NUCLEOTIDE SEQUENCE [LARGE SCALE GENOMIC DNA]</scope>
    <source>
        <strain evidence="11">ATCC 26659 / Pp 5 / PN500</strain>
    </source>
</reference>
<dbReference type="GO" id="GO:0005789">
    <property type="term" value="C:endoplasmic reticulum membrane"/>
    <property type="evidence" value="ECO:0007669"/>
    <property type="project" value="UniProtKB-SubCell"/>
</dbReference>
<name>D3BCD5_HETP5</name>
<protein>
    <submittedName>
        <fullName evidence="10">Phosphatidylinositol glycan</fullName>
    </submittedName>
</protein>
<evidence type="ECO:0000256" key="3">
    <source>
        <dbReference type="ARBA" id="ARBA00022502"/>
    </source>
</evidence>
<evidence type="ECO:0000313" key="10">
    <source>
        <dbReference type="EMBL" id="EFA80925.1"/>
    </source>
</evidence>
<dbReference type="OMA" id="ETCCTII"/>
<dbReference type="FunCoup" id="D3BCD5">
    <property type="interactions" value="2"/>
</dbReference>
<keyword evidence="4 9" id="KW-0812">Transmembrane</keyword>
<keyword evidence="6 9" id="KW-1133">Transmembrane helix</keyword>
<dbReference type="RefSeq" id="XP_020433043.1">
    <property type="nucleotide sequence ID" value="XM_020577023.1"/>
</dbReference>
<evidence type="ECO:0000256" key="6">
    <source>
        <dbReference type="ARBA" id="ARBA00022989"/>
    </source>
</evidence>
<feature type="transmembrane region" description="Helical" evidence="9">
    <location>
        <begin position="43"/>
        <end position="61"/>
    </location>
</feature>
<keyword evidence="11" id="KW-1185">Reference proteome</keyword>
<comment type="pathway">
    <text evidence="2">Glycolipid biosynthesis; glycosylphosphatidylinositol-anchor biosynthesis.</text>
</comment>
<feature type="compositionally biased region" description="Low complexity" evidence="8">
    <location>
        <begin position="9"/>
        <end position="33"/>
    </location>
</feature>
<feature type="transmembrane region" description="Helical" evidence="9">
    <location>
        <begin position="114"/>
        <end position="134"/>
    </location>
</feature>